<reference evidence="2 3" key="1">
    <citation type="submission" date="2023-11" db="EMBL/GenBank/DDBJ databases">
        <title>30 novel species of actinomycetes from the DSMZ collection.</title>
        <authorList>
            <person name="Nouioui I."/>
        </authorList>
    </citation>
    <scope>NUCLEOTIDE SEQUENCE [LARGE SCALE GENOMIC DNA]</scope>
    <source>
        <strain evidence="2 3">DSM 41602</strain>
    </source>
</reference>
<comment type="caution">
    <text evidence="2">The sequence shown here is derived from an EMBL/GenBank/DDBJ whole genome shotgun (WGS) entry which is preliminary data.</text>
</comment>
<evidence type="ECO:0000313" key="3">
    <source>
        <dbReference type="Proteomes" id="UP001354649"/>
    </source>
</evidence>
<gene>
    <name evidence="2" type="ORF">V2K49_31160</name>
</gene>
<dbReference type="Proteomes" id="UP001354649">
    <property type="component" value="Unassembled WGS sequence"/>
</dbReference>
<sequence length="495" mass="54637">MEDALSAAQILERLLDSVVVAADSKKALIGSVETAARAEDKKRQRNQQKQAEEAEREGRPRKEAPPELRRKQGLRALPGSELGASVRLPYIALLHDLARGLSLTQRGAARGLAEHWGSLKYIQALRAGKGSFLWLSGEGKRIAKHYKTLQSEELGQAFALTLAERILRSRYPHHHVSILHSDTVLRAGWALTSAERENKDNKSVSVGYRYRPQYLAEVWKPDQPSMIFPIACKGNHSGASVSHTQLAACAAYVDGVHIGSWDETPGLVFSTELPLDGPVTVHVLHAPGHGSDLSLRGDEGSREVDLDQSPRQLEQFPGIERPAEAGRQVPFEPGCQVKPDQFAWFQQTFAHTDAAGLMAFAGAGRATARLLTKRQGREFFEAFEHPAAGSVQDITCTLLGDEFAGTDHVFRLNGDHVEAFSGVQTDLFRHLARGTRAGVDKTERAQVSAWRSTLRERRKAWPRTDWDDEWGGPVSIREDGTVLALRRVNVKKTGN</sequence>
<accession>A0ABD5JGH8</accession>
<name>A0ABD5JGH8_9ACTN</name>
<proteinExistence type="predicted"/>
<evidence type="ECO:0000313" key="2">
    <source>
        <dbReference type="EMBL" id="MEE4587516.1"/>
    </source>
</evidence>
<feature type="region of interest" description="Disordered" evidence="1">
    <location>
        <begin position="32"/>
        <end position="75"/>
    </location>
</feature>
<dbReference type="AlphaFoldDB" id="A0ABD5JGH8"/>
<feature type="compositionally biased region" description="Basic and acidic residues" evidence="1">
    <location>
        <begin position="50"/>
        <end position="70"/>
    </location>
</feature>
<dbReference type="EMBL" id="JAZBJQ010000025">
    <property type="protein sequence ID" value="MEE4587516.1"/>
    <property type="molecule type" value="Genomic_DNA"/>
</dbReference>
<evidence type="ECO:0000256" key="1">
    <source>
        <dbReference type="SAM" id="MobiDB-lite"/>
    </source>
</evidence>
<protein>
    <submittedName>
        <fullName evidence="2">Uncharacterized protein</fullName>
    </submittedName>
</protein>
<organism evidence="2 3">
    <name type="scientific">Streptomyces antimycoticus</name>
    <dbReference type="NCBI Taxonomy" id="68175"/>
    <lineage>
        <taxon>Bacteria</taxon>
        <taxon>Bacillati</taxon>
        <taxon>Actinomycetota</taxon>
        <taxon>Actinomycetes</taxon>
        <taxon>Kitasatosporales</taxon>
        <taxon>Streptomycetaceae</taxon>
        <taxon>Streptomyces</taxon>
        <taxon>Streptomyces violaceusniger group</taxon>
    </lineage>
</organism>